<gene>
    <name evidence="7" type="ORF">OKIOD_LOCUS14588</name>
</gene>
<evidence type="ECO:0000256" key="5">
    <source>
        <dbReference type="SAM" id="MobiDB-lite"/>
    </source>
</evidence>
<dbReference type="EMBL" id="OU015567">
    <property type="protein sequence ID" value="CAG5111521.1"/>
    <property type="molecule type" value="Genomic_DNA"/>
</dbReference>
<feature type="domain" description="Pre-mRNA polyadenylation factor Fip1" evidence="6">
    <location>
        <begin position="128"/>
        <end position="167"/>
    </location>
</feature>
<accession>A0ABN7T1M7</accession>
<evidence type="ECO:0000256" key="1">
    <source>
        <dbReference type="ARBA" id="ARBA00004123"/>
    </source>
</evidence>
<keyword evidence="3" id="KW-0507">mRNA processing</keyword>
<dbReference type="Proteomes" id="UP001158576">
    <property type="component" value="Chromosome 2"/>
</dbReference>
<dbReference type="Pfam" id="PF05182">
    <property type="entry name" value="Fip1"/>
    <property type="match status" value="1"/>
</dbReference>
<proteinExistence type="inferred from homology"/>
<feature type="compositionally biased region" description="Acidic residues" evidence="5">
    <location>
        <begin position="60"/>
        <end position="69"/>
    </location>
</feature>
<feature type="compositionally biased region" description="Basic and acidic residues" evidence="5">
    <location>
        <begin position="47"/>
        <end position="59"/>
    </location>
</feature>
<comment type="subcellular location">
    <subcellularLocation>
        <location evidence="1">Nucleus</location>
    </subcellularLocation>
</comment>
<name>A0ABN7T1M7_OIKDI</name>
<feature type="compositionally biased region" description="Pro residues" evidence="5">
    <location>
        <begin position="250"/>
        <end position="263"/>
    </location>
</feature>
<feature type="region of interest" description="Disordered" evidence="5">
    <location>
        <begin position="1"/>
        <end position="105"/>
    </location>
</feature>
<feature type="compositionally biased region" description="Basic and acidic residues" evidence="5">
    <location>
        <begin position="83"/>
        <end position="93"/>
    </location>
</feature>
<organism evidence="7 8">
    <name type="scientific">Oikopleura dioica</name>
    <name type="common">Tunicate</name>
    <dbReference type="NCBI Taxonomy" id="34765"/>
    <lineage>
        <taxon>Eukaryota</taxon>
        <taxon>Metazoa</taxon>
        <taxon>Chordata</taxon>
        <taxon>Tunicata</taxon>
        <taxon>Appendicularia</taxon>
        <taxon>Copelata</taxon>
        <taxon>Oikopleuridae</taxon>
        <taxon>Oikopleura</taxon>
    </lineage>
</organism>
<evidence type="ECO:0000313" key="8">
    <source>
        <dbReference type="Proteomes" id="UP001158576"/>
    </source>
</evidence>
<dbReference type="PANTHER" id="PTHR13484:SF0">
    <property type="entry name" value="PRE-MRNA 3'-END-PROCESSING FACTOR FIP1"/>
    <property type="match status" value="1"/>
</dbReference>
<evidence type="ECO:0000256" key="3">
    <source>
        <dbReference type="ARBA" id="ARBA00022664"/>
    </source>
</evidence>
<evidence type="ECO:0000256" key="2">
    <source>
        <dbReference type="ARBA" id="ARBA00007459"/>
    </source>
</evidence>
<comment type="similarity">
    <text evidence="2">Belongs to the FIP1 family.</text>
</comment>
<feature type="compositionally biased region" description="Polar residues" evidence="5">
    <location>
        <begin position="36"/>
        <end position="46"/>
    </location>
</feature>
<dbReference type="PANTHER" id="PTHR13484">
    <property type="entry name" value="FIP1-LIKE 1 PROTEIN"/>
    <property type="match status" value="1"/>
</dbReference>
<evidence type="ECO:0000256" key="4">
    <source>
        <dbReference type="ARBA" id="ARBA00023242"/>
    </source>
</evidence>
<dbReference type="InterPro" id="IPR051187">
    <property type="entry name" value="Pre-mRNA_3'-end_processing_reg"/>
</dbReference>
<feature type="region of interest" description="Disordered" evidence="5">
    <location>
        <begin position="250"/>
        <end position="271"/>
    </location>
</feature>
<sequence>MDVDDNIEIVHAPGYEEEQAQNEAQATGNGDVEMPSQEQEASTLESGELKSSQDSRNAESDYDSDDSDDINVQIGDENPLQISDKKKDSEENGAKAVENGDAENKEKDAVKGIDLNTKGDIDGKAVIDVIVESLPEKPWRLKGANLSEYFNYGFVEETWKIYQEEVKTGKKSLPPPIIPRSIGSGPPPVIPKTSPGRAPPIMPSMPSGQMPPRMPPGMMPPRLPPGMMPPGMPGMPPGMPPMMPGMPGMPPGMPPFGAPPSSAPPSVKTER</sequence>
<keyword evidence="4" id="KW-0539">Nucleus</keyword>
<feature type="region of interest" description="Disordered" evidence="5">
    <location>
        <begin position="170"/>
        <end position="217"/>
    </location>
</feature>
<evidence type="ECO:0000313" key="7">
    <source>
        <dbReference type="EMBL" id="CAG5111521.1"/>
    </source>
</evidence>
<keyword evidence="8" id="KW-1185">Reference proteome</keyword>
<dbReference type="InterPro" id="IPR007854">
    <property type="entry name" value="Fip1_dom"/>
</dbReference>
<protein>
    <submittedName>
        <fullName evidence="7">Oidioi.mRNA.OKI2018_I69.chr2.g5823.t1.cds</fullName>
    </submittedName>
</protein>
<reference evidence="7 8" key="1">
    <citation type="submission" date="2021-04" db="EMBL/GenBank/DDBJ databases">
        <authorList>
            <person name="Bliznina A."/>
        </authorList>
    </citation>
    <scope>NUCLEOTIDE SEQUENCE [LARGE SCALE GENOMIC DNA]</scope>
</reference>
<evidence type="ECO:0000259" key="6">
    <source>
        <dbReference type="Pfam" id="PF05182"/>
    </source>
</evidence>